<keyword evidence="2" id="KW-0804">Transcription</keyword>
<feature type="compositionally biased region" description="Basic and acidic residues" evidence="5">
    <location>
        <begin position="142"/>
        <end position="153"/>
    </location>
</feature>
<dbReference type="GO" id="GO:0003677">
    <property type="term" value="F:DNA binding"/>
    <property type="evidence" value="ECO:0007669"/>
    <property type="project" value="InterPro"/>
</dbReference>
<keyword evidence="1" id="KW-0805">Transcription regulation</keyword>
<keyword evidence="3" id="KW-0539">Nucleus</keyword>
<dbReference type="Proteomes" id="UP001141806">
    <property type="component" value="Unassembled WGS sequence"/>
</dbReference>
<protein>
    <submittedName>
        <fullName evidence="6">Uncharacterized protein</fullName>
    </submittedName>
</protein>
<feature type="region of interest" description="Disordered" evidence="5">
    <location>
        <begin position="273"/>
        <end position="320"/>
    </location>
</feature>
<comment type="caution">
    <text evidence="6">The sequence shown here is derived from an EMBL/GenBank/DDBJ whole genome shotgun (WGS) entry which is preliminary data.</text>
</comment>
<evidence type="ECO:0000256" key="5">
    <source>
        <dbReference type="SAM" id="MobiDB-lite"/>
    </source>
</evidence>
<accession>A0A9Q0HED9</accession>
<dbReference type="Gene3D" id="1.10.10.60">
    <property type="entry name" value="Homeodomain-like"/>
    <property type="match status" value="1"/>
</dbReference>
<dbReference type="OrthoDB" id="8698861at2759"/>
<dbReference type="AlphaFoldDB" id="A0A9Q0HED9"/>
<dbReference type="InterPro" id="IPR006447">
    <property type="entry name" value="Myb_dom_plants"/>
</dbReference>
<dbReference type="InterPro" id="IPR009057">
    <property type="entry name" value="Homeodomain-like_sf"/>
</dbReference>
<dbReference type="GO" id="GO:0003700">
    <property type="term" value="F:DNA-binding transcription factor activity"/>
    <property type="evidence" value="ECO:0007669"/>
    <property type="project" value="InterPro"/>
</dbReference>
<dbReference type="NCBIfam" id="TIGR01557">
    <property type="entry name" value="myb_SHAQKYF"/>
    <property type="match status" value="1"/>
</dbReference>
<reference evidence="6" key="1">
    <citation type="journal article" date="2023" name="Plant J.">
        <title>The genome of the king protea, Protea cynaroides.</title>
        <authorList>
            <person name="Chang J."/>
            <person name="Duong T.A."/>
            <person name="Schoeman C."/>
            <person name="Ma X."/>
            <person name="Roodt D."/>
            <person name="Barker N."/>
            <person name="Li Z."/>
            <person name="Van de Peer Y."/>
            <person name="Mizrachi E."/>
        </authorList>
    </citation>
    <scope>NUCLEOTIDE SEQUENCE</scope>
    <source>
        <tissue evidence="6">Young leaves</tissue>
    </source>
</reference>
<dbReference type="PANTHER" id="PTHR31499">
    <property type="entry name" value="MYB FAMILY TRANSCRIPTION FACTOR PHL11"/>
    <property type="match status" value="1"/>
</dbReference>
<proteinExistence type="predicted"/>
<dbReference type="EMBL" id="JAMYWD010000008">
    <property type="protein sequence ID" value="KAJ4962487.1"/>
    <property type="molecule type" value="Genomic_DNA"/>
</dbReference>
<evidence type="ECO:0000256" key="2">
    <source>
        <dbReference type="ARBA" id="ARBA00023163"/>
    </source>
</evidence>
<keyword evidence="4" id="KW-0175">Coiled coil</keyword>
<feature type="region of interest" description="Disordered" evidence="5">
    <location>
        <begin position="84"/>
        <end position="180"/>
    </location>
</feature>
<name>A0A9Q0HED9_9MAGN</name>
<organism evidence="6 7">
    <name type="scientific">Protea cynaroides</name>
    <dbReference type="NCBI Taxonomy" id="273540"/>
    <lineage>
        <taxon>Eukaryota</taxon>
        <taxon>Viridiplantae</taxon>
        <taxon>Streptophyta</taxon>
        <taxon>Embryophyta</taxon>
        <taxon>Tracheophyta</taxon>
        <taxon>Spermatophyta</taxon>
        <taxon>Magnoliopsida</taxon>
        <taxon>Proteales</taxon>
        <taxon>Proteaceae</taxon>
        <taxon>Protea</taxon>
    </lineage>
</organism>
<dbReference type="PANTHER" id="PTHR31499:SF43">
    <property type="entry name" value="MYB FAMILY TRANSCRIPTION FACTOR APL"/>
    <property type="match status" value="1"/>
</dbReference>
<keyword evidence="7" id="KW-1185">Reference proteome</keyword>
<dbReference type="SUPFAM" id="SSF46689">
    <property type="entry name" value="Homeodomain-like"/>
    <property type="match status" value="1"/>
</dbReference>
<feature type="coiled-coil region" evidence="4">
    <location>
        <begin position="196"/>
        <end position="223"/>
    </location>
</feature>
<dbReference type="InterPro" id="IPR046955">
    <property type="entry name" value="PHR1-like"/>
</dbReference>
<evidence type="ECO:0000256" key="1">
    <source>
        <dbReference type="ARBA" id="ARBA00023015"/>
    </source>
</evidence>
<feature type="compositionally biased region" description="Low complexity" evidence="5">
    <location>
        <begin position="273"/>
        <end position="285"/>
    </location>
</feature>
<evidence type="ECO:0000313" key="6">
    <source>
        <dbReference type="EMBL" id="KAJ4962487.1"/>
    </source>
</evidence>
<evidence type="ECO:0000313" key="7">
    <source>
        <dbReference type="Proteomes" id="UP001141806"/>
    </source>
</evidence>
<evidence type="ECO:0000256" key="3">
    <source>
        <dbReference type="ARBA" id="ARBA00023242"/>
    </source>
</evidence>
<sequence>MEAESSLKWTEELNQRFITVVKDLEGSENASPEAVLKAMGVPDLTLSQIESRLQKHKADQQERKNDIQAIKDDLQAIKDDLQATKNNLQTKKPDLQATRDGLQTKKPDLQATKDDLQTKNSDPQPMQVDPPANQAQSLQAKQTDKSSKNKHGESSNIETYKRSRTSSASEALSLEKPHERHSLAAMTARFKFSTARKEEENKLKALLQKLKEYKEKVREMELKISAQARYIEEMTLEASQRLHATYGVTVIGVQDPSLNLTELKILASNQNQNNTTNLNTESTTKSGEEETGCFNSSGPQLFDLNLLPPLEDPVEPQTTN</sequence>
<feature type="compositionally biased region" description="Basic and acidic residues" evidence="5">
    <location>
        <begin position="102"/>
        <end position="117"/>
    </location>
</feature>
<dbReference type="Gene3D" id="1.20.5.1000">
    <property type="entry name" value="arf6 gtpase in complex with a specific effector, jip4"/>
    <property type="match status" value="1"/>
</dbReference>
<gene>
    <name evidence="6" type="ORF">NE237_022426</name>
</gene>
<evidence type="ECO:0000256" key="4">
    <source>
        <dbReference type="SAM" id="Coils"/>
    </source>
</evidence>